<evidence type="ECO:0000313" key="3">
    <source>
        <dbReference type="Proteomes" id="UP000195521"/>
    </source>
</evidence>
<keyword evidence="1" id="KW-0812">Transmembrane</keyword>
<dbReference type="AlphaFoldDB" id="A0A1Y1JWF0"/>
<keyword evidence="3" id="KW-1185">Reference proteome</keyword>
<dbReference type="Proteomes" id="UP000195521">
    <property type="component" value="Unassembled WGS sequence"/>
</dbReference>
<protein>
    <submittedName>
        <fullName evidence="2">Variable surface protein</fullName>
    </submittedName>
</protein>
<feature type="transmembrane region" description="Helical" evidence="1">
    <location>
        <begin position="153"/>
        <end position="172"/>
    </location>
</feature>
<sequence length="224" mass="26283">MKKKRCFMVMIESNRSDKTNEFYIKLINIVKGYGSNMCHNYKHFAISEDKLKKLNDLNDMNNMIYYVINSSYPSGKSKCDCLVACLNIYEQHHKTCESRTQSYFCEALNHIKDQYNRIPNLTNECINVKCNKLPCEKNEIIRLHSPRTSKSKTAMISTILILIIPVLLFIIYKFTLYNSCPHRGIKNIMNEWHLLKGAKNIMQNSEISRRISWNSSYNILYNSP</sequence>
<accession>A0A1Y1JWF0</accession>
<evidence type="ECO:0000313" key="2">
    <source>
        <dbReference type="EMBL" id="GAW84184.1"/>
    </source>
</evidence>
<keyword evidence="1" id="KW-0472">Membrane</keyword>
<dbReference type="GeneID" id="39744992"/>
<evidence type="ECO:0000256" key="1">
    <source>
        <dbReference type="SAM" id="Phobius"/>
    </source>
</evidence>
<keyword evidence="1" id="KW-1133">Transmembrane helix</keyword>
<gene>
    <name evidence="2" type="ORF">PGO_001580</name>
</gene>
<dbReference type="RefSeq" id="XP_028546773.1">
    <property type="nucleotide sequence ID" value="XM_028690972.1"/>
</dbReference>
<reference evidence="3" key="1">
    <citation type="submission" date="2017-04" db="EMBL/GenBank/DDBJ databases">
        <title>Plasmodium gonderi genome.</title>
        <authorList>
            <person name="Arisue N."/>
            <person name="Honma H."/>
            <person name="Kawai S."/>
            <person name="Tougan T."/>
            <person name="Tanabe K."/>
            <person name="Horii T."/>
        </authorList>
    </citation>
    <scope>NUCLEOTIDE SEQUENCE [LARGE SCALE GENOMIC DNA]</scope>
    <source>
        <strain evidence="3">ATCC 30045</strain>
    </source>
</reference>
<name>A0A1Y1JWF0_PLAGO</name>
<organism evidence="2 3">
    <name type="scientific">Plasmodium gonderi</name>
    <dbReference type="NCBI Taxonomy" id="77519"/>
    <lineage>
        <taxon>Eukaryota</taxon>
        <taxon>Sar</taxon>
        <taxon>Alveolata</taxon>
        <taxon>Apicomplexa</taxon>
        <taxon>Aconoidasida</taxon>
        <taxon>Haemosporida</taxon>
        <taxon>Plasmodiidae</taxon>
        <taxon>Plasmodium</taxon>
        <taxon>Plasmodium (Plasmodium)</taxon>
    </lineage>
</organism>
<comment type="caution">
    <text evidence="2">The sequence shown here is derived from an EMBL/GenBank/DDBJ whole genome shotgun (WGS) entry which is preliminary data.</text>
</comment>
<dbReference type="OrthoDB" id="388362at2759"/>
<proteinExistence type="predicted"/>
<dbReference type="EMBL" id="BDQF01000162">
    <property type="protein sequence ID" value="GAW84184.1"/>
    <property type="molecule type" value="Genomic_DNA"/>
</dbReference>